<sequence>MKKMLYRFKSGDDEEAMTLFVGISDKDGRLWIQIPDTDSGLGMDKKFWQEIETHFIGCAEDTISFKEEHRLIIKEGLKLIRKGLEFMDKNGLG</sequence>
<dbReference type="AlphaFoldDB" id="X1NT02"/>
<gene>
    <name evidence="1" type="ORF">S06H3_36321</name>
</gene>
<evidence type="ECO:0000313" key="1">
    <source>
        <dbReference type="EMBL" id="GAI29915.1"/>
    </source>
</evidence>
<organism evidence="1">
    <name type="scientific">marine sediment metagenome</name>
    <dbReference type="NCBI Taxonomy" id="412755"/>
    <lineage>
        <taxon>unclassified sequences</taxon>
        <taxon>metagenomes</taxon>
        <taxon>ecological metagenomes</taxon>
    </lineage>
</organism>
<proteinExistence type="predicted"/>
<protein>
    <submittedName>
        <fullName evidence="1">Uncharacterized protein</fullName>
    </submittedName>
</protein>
<accession>X1NT02</accession>
<reference evidence="1" key="1">
    <citation type="journal article" date="2014" name="Front. Microbiol.">
        <title>High frequency of phylogenetically diverse reductive dehalogenase-homologous genes in deep subseafloor sedimentary metagenomes.</title>
        <authorList>
            <person name="Kawai M."/>
            <person name="Futagami T."/>
            <person name="Toyoda A."/>
            <person name="Takaki Y."/>
            <person name="Nishi S."/>
            <person name="Hori S."/>
            <person name="Arai W."/>
            <person name="Tsubouchi T."/>
            <person name="Morono Y."/>
            <person name="Uchiyama I."/>
            <person name="Ito T."/>
            <person name="Fujiyama A."/>
            <person name="Inagaki F."/>
            <person name="Takami H."/>
        </authorList>
    </citation>
    <scope>NUCLEOTIDE SEQUENCE</scope>
    <source>
        <strain evidence="1">Expedition CK06-06</strain>
    </source>
</reference>
<name>X1NT02_9ZZZZ</name>
<dbReference type="EMBL" id="BARV01021989">
    <property type="protein sequence ID" value="GAI29915.1"/>
    <property type="molecule type" value="Genomic_DNA"/>
</dbReference>
<comment type="caution">
    <text evidence="1">The sequence shown here is derived from an EMBL/GenBank/DDBJ whole genome shotgun (WGS) entry which is preliminary data.</text>
</comment>